<reference evidence="1 2" key="1">
    <citation type="journal article" date="2018" name="Int. J. Syst. Evol. Microbiol.">
        <title>Adhaeribacter swui sp. nov., isolated from wet mud.</title>
        <authorList>
            <person name="Kim D.U."/>
            <person name="Kim K.W."/>
            <person name="Kang M.S."/>
            <person name="Kim J.Y."/>
            <person name="Jang J.H."/>
            <person name="Kim M.K."/>
        </authorList>
    </citation>
    <scope>NUCLEOTIDE SEQUENCE [LARGE SCALE GENOMIC DNA]</scope>
    <source>
        <strain evidence="1 2">KCTC 52873</strain>
    </source>
</reference>
<keyword evidence="2" id="KW-1185">Reference proteome</keyword>
<dbReference type="KEGG" id="aswu:HUW51_10470"/>
<dbReference type="AlphaFoldDB" id="A0A7G7G7J4"/>
<evidence type="ECO:0000313" key="2">
    <source>
        <dbReference type="Proteomes" id="UP000515237"/>
    </source>
</evidence>
<name>A0A7G7G7J4_9BACT</name>
<dbReference type="EMBL" id="CP055156">
    <property type="protein sequence ID" value="QNF33128.1"/>
    <property type="molecule type" value="Genomic_DNA"/>
</dbReference>
<organism evidence="1 2">
    <name type="scientific">Adhaeribacter swui</name>
    <dbReference type="NCBI Taxonomy" id="2086471"/>
    <lineage>
        <taxon>Bacteria</taxon>
        <taxon>Pseudomonadati</taxon>
        <taxon>Bacteroidota</taxon>
        <taxon>Cytophagia</taxon>
        <taxon>Cytophagales</taxon>
        <taxon>Hymenobacteraceae</taxon>
        <taxon>Adhaeribacter</taxon>
    </lineage>
</organism>
<accession>A0A7G7G7J4</accession>
<evidence type="ECO:0008006" key="3">
    <source>
        <dbReference type="Google" id="ProtNLM"/>
    </source>
</evidence>
<protein>
    <recommendedName>
        <fullName evidence="3">Lipocalin family protein</fullName>
    </recommendedName>
</protein>
<evidence type="ECO:0000313" key="1">
    <source>
        <dbReference type="EMBL" id="QNF33128.1"/>
    </source>
</evidence>
<dbReference type="Proteomes" id="UP000515237">
    <property type="component" value="Chromosome"/>
</dbReference>
<gene>
    <name evidence="1" type="ORF">HUW51_10470</name>
</gene>
<dbReference type="PROSITE" id="PS51257">
    <property type="entry name" value="PROKAR_LIPOPROTEIN"/>
    <property type="match status" value="1"/>
</dbReference>
<dbReference type="RefSeq" id="WP_185273980.1">
    <property type="nucleotide sequence ID" value="NZ_CP055156.1"/>
</dbReference>
<proteinExistence type="predicted"/>
<sequence length="135" mass="15485">MKKTLLLLFTPFLIFACKKDADLNPTKSQLVGTWEQERSYSYNFDQTLLPGNGQIIIIAADGSYERKRHDTLDYKGTYTLKVKKDCCERKNTLTFSTSESASGSYNYIELENEKLKLSTSCCYQDGGAVYYRRVK</sequence>